<comment type="cofactor">
    <cofactor evidence="23">
        <name>Mg(2+)</name>
        <dbReference type="ChEBI" id="CHEBI:18420"/>
    </cofactor>
    <text evidence="23">Mn(2+), Zn(2+), Cd(2+) and Co(2+) support activity to lesser extents.</text>
</comment>
<keyword evidence="5" id="KW-1003">Cell membrane</keyword>
<feature type="binding site" evidence="23">
    <location>
        <position position="30"/>
    </location>
    <ligand>
        <name>a divalent metal cation</name>
        <dbReference type="ChEBI" id="CHEBI:60240"/>
    </ligand>
</feature>
<evidence type="ECO:0000256" key="20">
    <source>
        <dbReference type="PIRSR" id="PIRSR600829-1"/>
    </source>
</evidence>
<dbReference type="GO" id="GO:0046872">
    <property type="term" value="F:metal ion binding"/>
    <property type="evidence" value="ECO:0007669"/>
    <property type="project" value="UniProtKB-KW"/>
</dbReference>
<evidence type="ECO:0000256" key="22">
    <source>
        <dbReference type="PIRSR" id="PIRSR600829-3"/>
    </source>
</evidence>
<evidence type="ECO:0000256" key="8">
    <source>
        <dbReference type="ARBA" id="ARBA00022679"/>
    </source>
</evidence>
<evidence type="ECO:0000256" key="9">
    <source>
        <dbReference type="ARBA" id="ARBA00022692"/>
    </source>
</evidence>
<evidence type="ECO:0000313" key="26">
    <source>
        <dbReference type="Proteomes" id="UP000029577"/>
    </source>
</evidence>
<evidence type="ECO:0000256" key="11">
    <source>
        <dbReference type="ARBA" id="ARBA00022741"/>
    </source>
</evidence>
<evidence type="ECO:0000256" key="13">
    <source>
        <dbReference type="ARBA" id="ARBA00022840"/>
    </source>
</evidence>
<evidence type="ECO:0000256" key="4">
    <source>
        <dbReference type="ARBA" id="ARBA00017575"/>
    </source>
</evidence>
<evidence type="ECO:0000256" key="16">
    <source>
        <dbReference type="ARBA" id="ARBA00023098"/>
    </source>
</evidence>
<evidence type="ECO:0000256" key="14">
    <source>
        <dbReference type="ARBA" id="ARBA00022842"/>
    </source>
</evidence>
<evidence type="ECO:0000256" key="3">
    <source>
        <dbReference type="ARBA" id="ARBA00012133"/>
    </source>
</evidence>
<feature type="binding site" evidence="22">
    <location>
        <position position="11"/>
    </location>
    <ligand>
        <name>ATP</name>
        <dbReference type="ChEBI" id="CHEBI:30616"/>
    </ligand>
</feature>
<proteinExistence type="inferred from homology"/>
<dbReference type="CDD" id="cd14264">
    <property type="entry name" value="DAGK_IM"/>
    <property type="match status" value="1"/>
</dbReference>
<comment type="caution">
    <text evidence="25">The sequence shown here is derived from an EMBL/GenBank/DDBJ whole genome shotgun (WGS) entry which is preliminary data.</text>
</comment>
<sequence length="121" mass="13528">MPLEKKKGISRLTYSINNSLAGFIDALKTEDAFRQLFFINIVLFIIIFFLHASLLEKLMLIGCSFLLLVVELLNTAIETVVDRISDEIHPLSKRAKDIGGAAQLVAVVMTVIVWAGVLFHR</sequence>
<dbReference type="EMBL" id="JPKR02000002">
    <property type="protein sequence ID" value="KGD73772.1"/>
    <property type="molecule type" value="Genomic_DNA"/>
</dbReference>
<dbReference type="GO" id="GO:0006654">
    <property type="term" value="P:phosphatidic acid biosynthetic process"/>
    <property type="evidence" value="ECO:0007669"/>
    <property type="project" value="InterPro"/>
</dbReference>
<keyword evidence="10 23" id="KW-0479">Metal-binding</keyword>
<dbReference type="InterPro" id="IPR033718">
    <property type="entry name" value="DAGK_prok"/>
</dbReference>
<evidence type="ECO:0000256" key="21">
    <source>
        <dbReference type="PIRSR" id="PIRSR600829-2"/>
    </source>
</evidence>
<keyword evidence="18" id="KW-0594">Phospholipid biosynthesis</keyword>
<evidence type="ECO:0000256" key="12">
    <source>
        <dbReference type="ARBA" id="ARBA00022777"/>
    </source>
</evidence>
<dbReference type="PROSITE" id="PS01069">
    <property type="entry name" value="DAGK_PROKAR"/>
    <property type="match status" value="1"/>
</dbReference>
<feature type="active site" description="Proton acceptor" evidence="20">
    <location>
        <position position="71"/>
    </location>
</feature>
<dbReference type="PANTHER" id="PTHR34299:SF1">
    <property type="entry name" value="DIACYLGLYCEROL KINASE"/>
    <property type="match status" value="1"/>
</dbReference>
<comment type="subcellular location">
    <subcellularLocation>
        <location evidence="1 24">Cell inner membrane</location>
        <topology evidence="1 24">Multi-pass membrane protein</topology>
    </subcellularLocation>
</comment>
<feature type="binding site" evidence="21">
    <location>
        <position position="71"/>
    </location>
    <ligand>
        <name>substrate</name>
    </ligand>
</feature>
<evidence type="ECO:0000256" key="7">
    <source>
        <dbReference type="ARBA" id="ARBA00022519"/>
    </source>
</evidence>
<keyword evidence="6" id="KW-0444">Lipid biosynthesis</keyword>
<dbReference type="Pfam" id="PF01219">
    <property type="entry name" value="DAGK_prokar"/>
    <property type="match status" value="1"/>
</dbReference>
<evidence type="ECO:0000256" key="2">
    <source>
        <dbReference type="ARBA" id="ARBA00005967"/>
    </source>
</evidence>
<comment type="function">
    <text evidence="24">Catalyzes the ATP-dependent phosphorylation of sn-l,2-diacylglycerol (DAG) to phosphatidic acid. Involved in the recycling of diacylglycerol produced as a by-product during membrane-derived oligosaccharide (MDO) biosynthesis.</text>
</comment>
<keyword evidence="15 24" id="KW-1133">Transmembrane helix</keyword>
<keyword evidence="19 24" id="KW-1208">Phospholipid metabolism</keyword>
<evidence type="ECO:0000256" key="23">
    <source>
        <dbReference type="PIRSR" id="PIRSR600829-4"/>
    </source>
</evidence>
<comment type="caution">
    <text evidence="24">Lacks conserved residue(s) required for the propagation of feature annotation.</text>
</comment>
<evidence type="ECO:0000256" key="5">
    <source>
        <dbReference type="ARBA" id="ARBA00022475"/>
    </source>
</evidence>
<dbReference type="InterPro" id="IPR000829">
    <property type="entry name" value="DAGK"/>
</dbReference>
<feature type="binding site" evidence="22">
    <location>
        <position position="78"/>
    </location>
    <ligand>
        <name>ATP</name>
        <dbReference type="ChEBI" id="CHEBI:30616"/>
    </ligand>
</feature>
<keyword evidence="14 23" id="KW-0460">Magnesium</keyword>
<evidence type="ECO:0000256" key="15">
    <source>
        <dbReference type="ARBA" id="ARBA00022989"/>
    </source>
</evidence>
<evidence type="ECO:0000256" key="6">
    <source>
        <dbReference type="ARBA" id="ARBA00022516"/>
    </source>
</evidence>
<comment type="catalytic activity">
    <reaction evidence="24">
        <text>a 1,2-diacyl-sn-glycerol + ATP = a 1,2-diacyl-sn-glycero-3-phosphate + ADP + H(+)</text>
        <dbReference type="Rhea" id="RHEA:10272"/>
        <dbReference type="ChEBI" id="CHEBI:15378"/>
        <dbReference type="ChEBI" id="CHEBI:17815"/>
        <dbReference type="ChEBI" id="CHEBI:30616"/>
        <dbReference type="ChEBI" id="CHEBI:58608"/>
        <dbReference type="ChEBI" id="CHEBI:456216"/>
        <dbReference type="EC" id="2.7.1.107"/>
    </reaction>
</comment>
<keyword evidence="12 24" id="KW-0418">Kinase</keyword>
<accession>A0A095TAM9</accession>
<dbReference type="AlphaFoldDB" id="A0A095TAM9"/>
<protein>
    <recommendedName>
        <fullName evidence="4 24">Diacylglycerol kinase</fullName>
        <ecNumber evidence="3 24">2.7.1.107</ecNumber>
    </recommendedName>
</protein>
<dbReference type="OrthoDB" id="9796011at2"/>
<dbReference type="Gene3D" id="1.10.287.3610">
    <property type="match status" value="1"/>
</dbReference>
<feature type="binding site" evidence="22">
    <location>
        <begin position="87"/>
        <end position="89"/>
    </location>
    <ligand>
        <name>ATP</name>
        <dbReference type="ChEBI" id="CHEBI:30616"/>
    </ligand>
</feature>
<keyword evidence="7 24" id="KW-0997">Cell inner membrane</keyword>
<dbReference type="eggNOG" id="COG0818">
    <property type="taxonomic scope" value="Bacteria"/>
</dbReference>
<evidence type="ECO:0000256" key="17">
    <source>
        <dbReference type="ARBA" id="ARBA00023136"/>
    </source>
</evidence>
<keyword evidence="8 24" id="KW-0808">Transferase</keyword>
<keyword evidence="17 24" id="KW-0472">Membrane</keyword>
<keyword evidence="9 24" id="KW-0812">Transmembrane</keyword>
<dbReference type="EC" id="2.7.1.107" evidence="3 24"/>
<gene>
    <name evidence="25" type="ORF">HA49_11065</name>
</gene>
<comment type="similarity">
    <text evidence="2 24">Belongs to the bacterial diacylglycerol kinase family.</text>
</comment>
<dbReference type="GO" id="GO:0005886">
    <property type="term" value="C:plasma membrane"/>
    <property type="evidence" value="ECO:0007669"/>
    <property type="project" value="UniProtKB-SubCell"/>
</dbReference>
<keyword evidence="26" id="KW-1185">Reference proteome</keyword>
<keyword evidence="11 22" id="KW-0547">Nucleotide-binding</keyword>
<evidence type="ECO:0000256" key="18">
    <source>
        <dbReference type="ARBA" id="ARBA00023209"/>
    </source>
</evidence>
<feature type="binding site" evidence="21">
    <location>
        <position position="11"/>
    </location>
    <ligand>
        <name>substrate</name>
    </ligand>
</feature>
<feature type="binding site" evidence="22">
    <location>
        <begin position="96"/>
        <end position="97"/>
    </location>
    <ligand>
        <name>ATP</name>
        <dbReference type="ChEBI" id="CHEBI:30616"/>
    </ligand>
</feature>
<organism evidence="25 26">
    <name type="scientific">Tatumella morbirosei</name>
    <dbReference type="NCBI Taxonomy" id="642227"/>
    <lineage>
        <taxon>Bacteria</taxon>
        <taxon>Pseudomonadati</taxon>
        <taxon>Pseudomonadota</taxon>
        <taxon>Gammaproteobacteria</taxon>
        <taxon>Enterobacterales</taxon>
        <taxon>Erwiniaceae</taxon>
        <taxon>Tatumella</taxon>
    </lineage>
</organism>
<dbReference type="GO" id="GO:0004143">
    <property type="term" value="F:ATP-dependent diacylglycerol kinase activity"/>
    <property type="evidence" value="ECO:0007669"/>
    <property type="project" value="UniProtKB-EC"/>
</dbReference>
<dbReference type="STRING" id="642227.HA49_11065"/>
<dbReference type="PANTHER" id="PTHR34299">
    <property type="entry name" value="DIACYLGLYCEROL KINASE"/>
    <property type="match status" value="1"/>
</dbReference>
<evidence type="ECO:0000256" key="10">
    <source>
        <dbReference type="ARBA" id="ARBA00022723"/>
    </source>
</evidence>
<dbReference type="InterPro" id="IPR036945">
    <property type="entry name" value="DAGK_sf"/>
</dbReference>
<evidence type="ECO:0000256" key="1">
    <source>
        <dbReference type="ARBA" id="ARBA00004429"/>
    </source>
</evidence>
<keyword evidence="13 22" id="KW-0067">ATP-binding</keyword>
<evidence type="ECO:0000313" key="25">
    <source>
        <dbReference type="EMBL" id="KGD73772.1"/>
    </source>
</evidence>
<evidence type="ECO:0000256" key="24">
    <source>
        <dbReference type="RuleBase" id="RU363065"/>
    </source>
</evidence>
<feature type="binding site" evidence="23">
    <location>
        <position position="78"/>
    </location>
    <ligand>
        <name>a divalent metal cation</name>
        <dbReference type="ChEBI" id="CHEBI:60240"/>
    </ligand>
</feature>
<feature type="binding site" evidence="22">
    <location>
        <position position="30"/>
    </location>
    <ligand>
        <name>ATP</name>
        <dbReference type="ChEBI" id="CHEBI:30616"/>
    </ligand>
</feature>
<feature type="transmembrane region" description="Helical" evidence="24">
    <location>
        <begin position="36"/>
        <end position="52"/>
    </location>
</feature>
<dbReference type="RefSeq" id="WP_038020318.1">
    <property type="nucleotide sequence ID" value="NZ_JPKR02000002.1"/>
</dbReference>
<evidence type="ECO:0000256" key="19">
    <source>
        <dbReference type="ARBA" id="ARBA00023264"/>
    </source>
</evidence>
<dbReference type="Proteomes" id="UP000029577">
    <property type="component" value="Unassembled WGS sequence"/>
</dbReference>
<keyword evidence="16 24" id="KW-0443">Lipid metabolism</keyword>
<dbReference type="GO" id="GO:0005524">
    <property type="term" value="F:ATP binding"/>
    <property type="evidence" value="ECO:0007669"/>
    <property type="project" value="UniProtKB-KW"/>
</dbReference>
<feature type="transmembrane region" description="Helical" evidence="24">
    <location>
        <begin position="98"/>
        <end position="119"/>
    </location>
</feature>
<reference evidence="25" key="1">
    <citation type="submission" date="2014-12" db="EMBL/GenBank/DDBJ databases">
        <title>The draft genome of the Tatumella morbirosei type strain, LMG23360T isolated from pineapple rot.</title>
        <authorList>
            <person name="Smits T.H."/>
            <person name="Palmer M."/>
            <person name="Venter S.N."/>
            <person name="Duffy B."/>
            <person name="Steenkamp E.T."/>
            <person name="Chan W.Y."/>
            <person name="Coutinho T.A."/>
            <person name="Coetzee M.P."/>
            <person name="De Maayer P."/>
        </authorList>
    </citation>
    <scope>NUCLEOTIDE SEQUENCE [LARGE SCALE GENOMIC DNA]</scope>
    <source>
        <strain evidence="25">LMG 23360</strain>
    </source>
</reference>
<name>A0A095TAM9_9GAMM</name>